<evidence type="ECO:0000313" key="2">
    <source>
        <dbReference type="EMBL" id="MBW3116638.1"/>
    </source>
</evidence>
<sequence length="133" mass="15546">MSHRITGQSRHQSTLYPEIMDDFVREDNPVRVIDVFVEHLGLLDLGFENVNPMSTGRPSYYLAMMLKLYIYGYLNRIQLSRRLEKEYNRNVELMWLIERLSPDFKAIANFRKGNTKDENAKEFGPTVAASKLT</sequence>
<name>A0AAE3CVN7_PRORE</name>
<dbReference type="InterPro" id="IPR008490">
    <property type="entry name" value="Transposase_InsH_N"/>
</dbReference>
<organism evidence="2 3">
    <name type="scientific">Providencia rettgeri</name>
    <dbReference type="NCBI Taxonomy" id="587"/>
    <lineage>
        <taxon>Bacteria</taxon>
        <taxon>Pseudomonadati</taxon>
        <taxon>Pseudomonadota</taxon>
        <taxon>Gammaproteobacteria</taxon>
        <taxon>Enterobacterales</taxon>
        <taxon>Morganellaceae</taxon>
        <taxon>Providencia</taxon>
    </lineage>
</organism>
<protein>
    <submittedName>
        <fullName evidence="2">Transposase</fullName>
    </submittedName>
</protein>
<gene>
    <name evidence="2" type="ORF">KYI77_09230</name>
</gene>
<dbReference type="Pfam" id="PF05598">
    <property type="entry name" value="DUF772"/>
    <property type="match status" value="1"/>
</dbReference>
<reference evidence="2" key="1">
    <citation type="submission" date="2021-07" db="EMBL/GenBank/DDBJ databases">
        <authorList>
            <person name="Stanton E."/>
        </authorList>
    </citation>
    <scope>NUCLEOTIDE SEQUENCE</scope>
    <source>
        <strain evidence="2">2021EL-01139</strain>
    </source>
</reference>
<dbReference type="PANTHER" id="PTHR33408:SF2">
    <property type="entry name" value="TRANSPOSASE DDE DOMAIN-CONTAINING PROTEIN"/>
    <property type="match status" value="1"/>
</dbReference>
<dbReference type="PANTHER" id="PTHR33408">
    <property type="entry name" value="TRANSPOSASE"/>
    <property type="match status" value="1"/>
</dbReference>
<comment type="caution">
    <text evidence="2">The sequence shown here is derived from an EMBL/GenBank/DDBJ whole genome shotgun (WGS) entry which is preliminary data.</text>
</comment>
<accession>A0AAE3CVN7</accession>
<evidence type="ECO:0000259" key="1">
    <source>
        <dbReference type="Pfam" id="PF05598"/>
    </source>
</evidence>
<dbReference type="AlphaFoldDB" id="A0AAE3CVN7"/>
<dbReference type="Proteomes" id="UP001155882">
    <property type="component" value="Unassembled WGS sequence"/>
</dbReference>
<proteinExistence type="predicted"/>
<feature type="domain" description="Transposase InsH N-terminal" evidence="1">
    <location>
        <begin position="20"/>
        <end position="112"/>
    </location>
</feature>
<dbReference type="EMBL" id="JAHWLI010000023">
    <property type="protein sequence ID" value="MBW3116638.1"/>
    <property type="molecule type" value="Genomic_DNA"/>
</dbReference>
<evidence type="ECO:0000313" key="3">
    <source>
        <dbReference type="Proteomes" id="UP001155882"/>
    </source>
</evidence>